<dbReference type="Proteomes" id="UP000235145">
    <property type="component" value="Unassembled WGS sequence"/>
</dbReference>
<keyword evidence="3" id="KW-1185">Reference proteome</keyword>
<dbReference type="InterPro" id="IPR043502">
    <property type="entry name" value="DNA/RNA_pol_sf"/>
</dbReference>
<evidence type="ECO:0000259" key="1">
    <source>
        <dbReference type="Pfam" id="PF07727"/>
    </source>
</evidence>
<comment type="caution">
    <text evidence="2">The sequence shown here is derived from an EMBL/GenBank/DDBJ whole genome shotgun (WGS) entry which is preliminary data.</text>
</comment>
<accession>A0A9R1VLA9</accession>
<dbReference type="AlphaFoldDB" id="A0A9R1VLA9"/>
<dbReference type="Pfam" id="PF07727">
    <property type="entry name" value="RVT_2"/>
    <property type="match status" value="1"/>
</dbReference>
<name>A0A9R1VLA9_LACSA</name>
<feature type="domain" description="Reverse transcriptase Ty1/copia-type" evidence="1">
    <location>
        <begin position="56"/>
        <end position="204"/>
    </location>
</feature>
<dbReference type="EMBL" id="NBSK02000005">
    <property type="protein sequence ID" value="KAJ0207389.1"/>
    <property type="molecule type" value="Genomic_DNA"/>
</dbReference>
<protein>
    <recommendedName>
        <fullName evidence="1">Reverse transcriptase Ty1/copia-type domain-containing protein</fullName>
    </recommendedName>
</protein>
<dbReference type="SUPFAM" id="SSF56672">
    <property type="entry name" value="DNA/RNA polymerases"/>
    <property type="match status" value="1"/>
</dbReference>
<reference evidence="2 3" key="1">
    <citation type="journal article" date="2017" name="Nat. Commun.">
        <title>Genome assembly with in vitro proximity ligation data and whole-genome triplication in lettuce.</title>
        <authorList>
            <person name="Reyes-Chin-Wo S."/>
            <person name="Wang Z."/>
            <person name="Yang X."/>
            <person name="Kozik A."/>
            <person name="Arikit S."/>
            <person name="Song C."/>
            <person name="Xia L."/>
            <person name="Froenicke L."/>
            <person name="Lavelle D.O."/>
            <person name="Truco M.J."/>
            <person name="Xia R."/>
            <person name="Zhu S."/>
            <person name="Xu C."/>
            <person name="Xu H."/>
            <person name="Xu X."/>
            <person name="Cox K."/>
            <person name="Korf I."/>
            <person name="Meyers B.C."/>
            <person name="Michelmore R.W."/>
        </authorList>
    </citation>
    <scope>NUCLEOTIDE SEQUENCE [LARGE SCALE GENOMIC DNA]</scope>
    <source>
        <strain evidence="3">cv. Salinas</strain>
        <tissue evidence="2">Seedlings</tissue>
    </source>
</reference>
<proteinExistence type="predicted"/>
<evidence type="ECO:0000313" key="2">
    <source>
        <dbReference type="EMBL" id="KAJ0207389.1"/>
    </source>
</evidence>
<dbReference type="InterPro" id="IPR013103">
    <property type="entry name" value="RVT_2"/>
</dbReference>
<organism evidence="2 3">
    <name type="scientific">Lactuca sativa</name>
    <name type="common">Garden lettuce</name>
    <dbReference type="NCBI Taxonomy" id="4236"/>
    <lineage>
        <taxon>Eukaryota</taxon>
        <taxon>Viridiplantae</taxon>
        <taxon>Streptophyta</taxon>
        <taxon>Embryophyta</taxon>
        <taxon>Tracheophyta</taxon>
        <taxon>Spermatophyta</taxon>
        <taxon>Magnoliopsida</taxon>
        <taxon>eudicotyledons</taxon>
        <taxon>Gunneridae</taxon>
        <taxon>Pentapetalae</taxon>
        <taxon>asterids</taxon>
        <taxon>campanulids</taxon>
        <taxon>Asterales</taxon>
        <taxon>Asteraceae</taxon>
        <taxon>Cichorioideae</taxon>
        <taxon>Cichorieae</taxon>
        <taxon>Lactucinae</taxon>
        <taxon>Lactuca</taxon>
    </lineage>
</organism>
<gene>
    <name evidence="2" type="ORF">LSAT_V11C500234620</name>
</gene>
<evidence type="ECO:0000313" key="3">
    <source>
        <dbReference type="Proteomes" id="UP000235145"/>
    </source>
</evidence>
<sequence length="222" mass="25734">MVTRLKEAVFMPKYVADFKHSNILRFTLIFFPIKRLLVLKSSCYSFYYSYCIILGSLHKWPLHQVDVKNAFLIGHLTETIFMEQPPDFLDPKFPNHLYLYGLKQAPCAWFQRLSTFFSTRMCFMYLLVYVDDLILTSNEPEFIRSCISRMNSEFAIKDNGPLSHFMGLEVVYTCDGLFLSQDKYAHDICTRVGLLSSKPVATPLSTSDYLMSLGKPFHDPTI</sequence>